<evidence type="ECO:0000313" key="3">
    <source>
        <dbReference type="EMBL" id="GAA2614595.1"/>
    </source>
</evidence>
<dbReference type="PRINTS" id="PR01543">
    <property type="entry name" value="ANATRNSFRASE"/>
</dbReference>
<dbReference type="SUPFAM" id="SSF54001">
    <property type="entry name" value="Cysteine proteinases"/>
    <property type="match status" value="1"/>
</dbReference>
<keyword evidence="4" id="KW-1185">Reference proteome</keyword>
<dbReference type="Pfam" id="PF00797">
    <property type="entry name" value="Acetyltransf_2"/>
    <property type="match status" value="1"/>
</dbReference>
<reference evidence="3 4" key="1">
    <citation type="journal article" date="2019" name="Int. J. Syst. Evol. Microbiol.">
        <title>The Global Catalogue of Microorganisms (GCM) 10K type strain sequencing project: providing services to taxonomists for standard genome sequencing and annotation.</title>
        <authorList>
            <consortium name="The Broad Institute Genomics Platform"/>
            <consortium name="The Broad Institute Genome Sequencing Center for Infectious Disease"/>
            <person name="Wu L."/>
            <person name="Ma J."/>
        </authorList>
    </citation>
    <scope>NUCLEOTIDE SEQUENCE [LARGE SCALE GENOMIC DNA]</scope>
    <source>
        <strain evidence="3 4">JCM 6833</strain>
    </source>
</reference>
<evidence type="ECO:0000256" key="2">
    <source>
        <dbReference type="RuleBase" id="RU003452"/>
    </source>
</evidence>
<dbReference type="EMBL" id="BAAATD010000008">
    <property type="protein sequence ID" value="GAA2614595.1"/>
    <property type="molecule type" value="Genomic_DNA"/>
</dbReference>
<sequence>MPDNGYGWKGAELDLDAYLARIGFDGDRAPTPATLRALHRGHTTSIPFENLEIILGRPILLDLETLQDKLVRRRRGGYCYEHTTLFAAVLERLGFGLTALSARVTLGADGIRPATHAVLRVTAPGDDRVWLCDVGFGGGPLEPIEFADGTEVVQDGWRFRLERRTGALDTGLWVLHQYGAEGWVDRHTFTLNPQYALDYVVGSHYVSTSPRSPFTARPFAQRFSAEVHHVLDGTTWTTTRPDGSAETREVERSELPKLLAEVFDVPLDPADAERLGQASPPTR</sequence>
<protein>
    <submittedName>
        <fullName evidence="3">Arylamine N-acetyltransferase</fullName>
    </submittedName>
</protein>
<dbReference type="Proteomes" id="UP001501509">
    <property type="component" value="Unassembled WGS sequence"/>
</dbReference>
<organism evidence="3 4">
    <name type="scientific">Actinomadura fulvescens</name>
    <dbReference type="NCBI Taxonomy" id="46160"/>
    <lineage>
        <taxon>Bacteria</taxon>
        <taxon>Bacillati</taxon>
        <taxon>Actinomycetota</taxon>
        <taxon>Actinomycetes</taxon>
        <taxon>Streptosporangiales</taxon>
        <taxon>Thermomonosporaceae</taxon>
        <taxon>Actinomadura</taxon>
    </lineage>
</organism>
<dbReference type="InterPro" id="IPR001447">
    <property type="entry name" value="Arylamine_N-AcTrfase"/>
</dbReference>
<comment type="caution">
    <text evidence="3">The sequence shown here is derived from an EMBL/GenBank/DDBJ whole genome shotgun (WGS) entry which is preliminary data.</text>
</comment>
<dbReference type="Gene3D" id="3.30.2140.10">
    <property type="entry name" value="Arylamine N-acetyltransferase"/>
    <property type="match status" value="1"/>
</dbReference>
<dbReference type="PANTHER" id="PTHR11786">
    <property type="entry name" value="N-HYDROXYARYLAMINE O-ACETYLTRANSFERASE"/>
    <property type="match status" value="1"/>
</dbReference>
<evidence type="ECO:0000313" key="4">
    <source>
        <dbReference type="Proteomes" id="UP001501509"/>
    </source>
</evidence>
<dbReference type="PANTHER" id="PTHR11786:SF0">
    <property type="entry name" value="ARYLAMINE N-ACETYLTRANSFERASE 4-RELATED"/>
    <property type="match status" value="1"/>
</dbReference>
<name>A0ABN3Q5D7_9ACTN</name>
<proteinExistence type="inferred from homology"/>
<evidence type="ECO:0000256" key="1">
    <source>
        <dbReference type="ARBA" id="ARBA00006547"/>
    </source>
</evidence>
<dbReference type="Gene3D" id="2.40.128.150">
    <property type="entry name" value="Cysteine proteinases"/>
    <property type="match status" value="1"/>
</dbReference>
<accession>A0ABN3Q5D7</accession>
<dbReference type="InterPro" id="IPR038765">
    <property type="entry name" value="Papain-like_cys_pep_sf"/>
</dbReference>
<comment type="similarity">
    <text evidence="1 2">Belongs to the arylamine N-acetyltransferase family.</text>
</comment>
<dbReference type="RefSeq" id="WP_344545522.1">
    <property type="nucleotide sequence ID" value="NZ_BAAATD010000008.1"/>
</dbReference>
<gene>
    <name evidence="3" type="ORF">GCM10010411_56920</name>
</gene>